<dbReference type="Pfam" id="PF02518">
    <property type="entry name" value="HATPase_c"/>
    <property type="match status" value="1"/>
</dbReference>
<keyword evidence="7" id="KW-0902">Two-component regulatory system</keyword>
<dbReference type="InterPro" id="IPR005467">
    <property type="entry name" value="His_kinase_dom"/>
</dbReference>
<dbReference type="SUPFAM" id="SSF52172">
    <property type="entry name" value="CheY-like"/>
    <property type="match status" value="1"/>
</dbReference>
<comment type="caution">
    <text evidence="12">The sequence shown here is derived from an EMBL/GenBank/DDBJ whole genome shotgun (WGS) entry which is preliminary data.</text>
</comment>
<evidence type="ECO:0000256" key="4">
    <source>
        <dbReference type="ARBA" id="ARBA00022553"/>
    </source>
</evidence>
<gene>
    <name evidence="12" type="ORF">BI308_12555</name>
</gene>
<dbReference type="PANTHER" id="PTHR43047">
    <property type="entry name" value="TWO-COMPONENT HISTIDINE PROTEIN KINASE"/>
    <property type="match status" value="1"/>
</dbReference>
<evidence type="ECO:0000256" key="8">
    <source>
        <dbReference type="ARBA" id="ARBA00074306"/>
    </source>
</evidence>
<dbReference type="CDD" id="cd00082">
    <property type="entry name" value="HisKA"/>
    <property type="match status" value="1"/>
</dbReference>
<dbReference type="Gene3D" id="1.10.287.130">
    <property type="match status" value="1"/>
</dbReference>
<dbReference type="InterPro" id="IPR003661">
    <property type="entry name" value="HisK_dim/P_dom"/>
</dbReference>
<dbReference type="SMART" id="SM00448">
    <property type="entry name" value="REC"/>
    <property type="match status" value="1"/>
</dbReference>
<dbReference type="AlphaFoldDB" id="A0A1L9QRB5"/>
<dbReference type="InterPro" id="IPR036097">
    <property type="entry name" value="HisK_dim/P_sf"/>
</dbReference>
<evidence type="ECO:0000259" key="11">
    <source>
        <dbReference type="PROSITE" id="PS50110"/>
    </source>
</evidence>
<evidence type="ECO:0000256" key="1">
    <source>
        <dbReference type="ARBA" id="ARBA00000085"/>
    </source>
</evidence>
<dbReference type="SMART" id="SM00387">
    <property type="entry name" value="HATPase_c"/>
    <property type="match status" value="1"/>
</dbReference>
<dbReference type="STRING" id="1925591.BI308_12555"/>
<comment type="similarity">
    <text evidence="2">In the N-terminal section; belongs to the phytochrome family.</text>
</comment>
<dbReference type="Pfam" id="PF00072">
    <property type="entry name" value="Response_reg"/>
    <property type="match status" value="1"/>
</dbReference>
<dbReference type="FunFam" id="3.30.565.10:FF:000010">
    <property type="entry name" value="Sensor histidine kinase RcsC"/>
    <property type="match status" value="1"/>
</dbReference>
<protein>
    <recommendedName>
        <fullName evidence="8">Circadian input-output histidine kinase CikA</fullName>
        <ecNumber evidence="3">2.7.13.3</ecNumber>
    </recommendedName>
</protein>
<evidence type="ECO:0000256" key="9">
    <source>
        <dbReference type="PROSITE-ProRule" id="PRU00169"/>
    </source>
</evidence>
<dbReference type="SMART" id="SM00388">
    <property type="entry name" value="HisKA"/>
    <property type="match status" value="1"/>
</dbReference>
<dbReference type="Gene3D" id="3.30.565.10">
    <property type="entry name" value="Histidine kinase-like ATPase, C-terminal domain"/>
    <property type="match status" value="1"/>
</dbReference>
<feature type="domain" description="Response regulatory" evidence="11">
    <location>
        <begin position="284"/>
        <end position="400"/>
    </location>
</feature>
<organism evidence="12 13">
    <name type="scientific">Roseofilum reptotaenium AO1-A</name>
    <dbReference type="NCBI Taxonomy" id="1925591"/>
    <lineage>
        <taxon>Bacteria</taxon>
        <taxon>Bacillati</taxon>
        <taxon>Cyanobacteriota</taxon>
        <taxon>Cyanophyceae</taxon>
        <taxon>Desertifilales</taxon>
        <taxon>Desertifilaceae</taxon>
        <taxon>Roseofilum</taxon>
    </lineage>
</organism>
<dbReference type="PROSITE" id="PS50110">
    <property type="entry name" value="RESPONSE_REGULATORY"/>
    <property type="match status" value="1"/>
</dbReference>
<evidence type="ECO:0000313" key="13">
    <source>
        <dbReference type="Proteomes" id="UP000183940"/>
    </source>
</evidence>
<evidence type="ECO:0000313" key="12">
    <source>
        <dbReference type="EMBL" id="OJJ25176.1"/>
    </source>
</evidence>
<dbReference type="Pfam" id="PF00512">
    <property type="entry name" value="HisKA"/>
    <property type="match status" value="1"/>
</dbReference>
<dbReference type="Proteomes" id="UP000183940">
    <property type="component" value="Unassembled WGS sequence"/>
</dbReference>
<dbReference type="InterPro" id="IPR011006">
    <property type="entry name" value="CheY-like_superfamily"/>
</dbReference>
<reference evidence="12" key="1">
    <citation type="submission" date="2016-10" db="EMBL/GenBank/DDBJ databases">
        <title>CRISPR-Cas defence system in Roseofilum reptotaenium: evidence of a bacteriophage-cyanobacterium arms race in the coral black band disease.</title>
        <authorList>
            <person name="Buerger P."/>
            <person name="Wood-Charlson E.M."/>
            <person name="Weynberg K.D."/>
            <person name="Willis B."/>
            <person name="Van Oppen M.J."/>
        </authorList>
    </citation>
    <scope>NUCLEOTIDE SEQUENCE [LARGE SCALE GENOMIC DNA]</scope>
    <source>
        <strain evidence="12">AO1-A</strain>
    </source>
</reference>
<evidence type="ECO:0000259" key="10">
    <source>
        <dbReference type="PROSITE" id="PS50109"/>
    </source>
</evidence>
<feature type="domain" description="Histidine kinase" evidence="10">
    <location>
        <begin position="21"/>
        <end position="242"/>
    </location>
</feature>
<keyword evidence="4 9" id="KW-0597">Phosphoprotein</keyword>
<sequence length="493" mass="55661">MQAAKEKAEVANQAKSTFIANMSHELRTPLNGILGYAQILERSRVLPPREKKQVDVIYQCGYHLLTLINDILDLAKIEARKLEILPVPVHFPALLQSVVEMCKIKAEQKGLDFIYQPSTRLPDGISIDQKRLRQVLINLLGNAIKFTDSGTVTLRIDVLQQSETDTKLFFQVTDTGVGITEGDLAKLFEEFEQVGDRQKQSEGTGLGLAISQRIVNLMGGTIEVKSQLGQGSEFSFVIDVPRIEDWAQKQREIHQSDNAGHRWCDNAGHHWRDRIIGYAGERRTILIVDDRWENRAVVSNLIEPLGFETLEAENGEEGLKLLREEQPDLLITDLVMPVMDGFELLKRIRAAEDLRHYKIVVSSASVTPADQQKALDEGGDRFLAKPVDAQDLLAVLSECLNLEWLYNEQEKSEILSRNQQGVQTGDILIPPPEDLKILIDLALKADLFSICDRLEKLDSSYQEFVAPLLELAEEFKIEEIETLLQQYLSQDVI</sequence>
<dbReference type="GO" id="GO:0000155">
    <property type="term" value="F:phosphorelay sensor kinase activity"/>
    <property type="evidence" value="ECO:0007669"/>
    <property type="project" value="InterPro"/>
</dbReference>
<dbReference type="CDD" id="cd17546">
    <property type="entry name" value="REC_hyHK_CKI1_RcsC-like"/>
    <property type="match status" value="1"/>
</dbReference>
<evidence type="ECO:0000256" key="5">
    <source>
        <dbReference type="ARBA" id="ARBA00022679"/>
    </source>
</evidence>
<dbReference type="InterPro" id="IPR036890">
    <property type="entry name" value="HATPase_C_sf"/>
</dbReference>
<keyword evidence="6" id="KW-0418">Kinase</keyword>
<dbReference type="InterPro" id="IPR001789">
    <property type="entry name" value="Sig_transdc_resp-reg_receiver"/>
</dbReference>
<keyword evidence="5" id="KW-0808">Transferase</keyword>
<comment type="catalytic activity">
    <reaction evidence="1">
        <text>ATP + protein L-histidine = ADP + protein N-phospho-L-histidine.</text>
        <dbReference type="EC" id="2.7.13.3"/>
    </reaction>
</comment>
<feature type="modified residue" description="4-aspartylphosphate" evidence="9">
    <location>
        <position position="333"/>
    </location>
</feature>
<dbReference type="SUPFAM" id="SSF47384">
    <property type="entry name" value="Homodimeric domain of signal transducing histidine kinase"/>
    <property type="match status" value="1"/>
</dbReference>
<proteinExistence type="inferred from homology"/>
<name>A0A1L9QRB5_9CYAN</name>
<dbReference type="Gene3D" id="3.40.50.2300">
    <property type="match status" value="1"/>
</dbReference>
<evidence type="ECO:0000256" key="3">
    <source>
        <dbReference type="ARBA" id="ARBA00012438"/>
    </source>
</evidence>
<keyword evidence="13" id="KW-1185">Reference proteome</keyword>
<dbReference type="PROSITE" id="PS50109">
    <property type="entry name" value="HIS_KIN"/>
    <property type="match status" value="1"/>
</dbReference>
<accession>A0A1L9QRB5</accession>
<dbReference type="PRINTS" id="PR00344">
    <property type="entry name" value="BCTRLSENSOR"/>
</dbReference>
<dbReference type="InterPro" id="IPR004358">
    <property type="entry name" value="Sig_transdc_His_kin-like_C"/>
</dbReference>
<dbReference type="EMBL" id="MLAW01000020">
    <property type="protein sequence ID" value="OJJ25176.1"/>
    <property type="molecule type" value="Genomic_DNA"/>
</dbReference>
<evidence type="ECO:0000256" key="6">
    <source>
        <dbReference type="ARBA" id="ARBA00022777"/>
    </source>
</evidence>
<evidence type="ECO:0000256" key="7">
    <source>
        <dbReference type="ARBA" id="ARBA00023012"/>
    </source>
</evidence>
<dbReference type="SUPFAM" id="SSF55874">
    <property type="entry name" value="ATPase domain of HSP90 chaperone/DNA topoisomerase II/histidine kinase"/>
    <property type="match status" value="1"/>
</dbReference>
<dbReference type="InterPro" id="IPR003594">
    <property type="entry name" value="HATPase_dom"/>
</dbReference>
<evidence type="ECO:0000256" key="2">
    <source>
        <dbReference type="ARBA" id="ARBA00006402"/>
    </source>
</evidence>
<dbReference type="CDD" id="cd16922">
    <property type="entry name" value="HATPase_EvgS-ArcB-TorS-like"/>
    <property type="match status" value="1"/>
</dbReference>
<dbReference type="EC" id="2.7.13.3" evidence="3"/>